<reference evidence="2" key="1">
    <citation type="journal article" date="2019" name="Int. J. Syst. Evol. Microbiol.">
        <title>The Global Catalogue of Microorganisms (GCM) 10K type strain sequencing project: providing services to taxonomists for standard genome sequencing and annotation.</title>
        <authorList>
            <consortium name="The Broad Institute Genomics Platform"/>
            <consortium name="The Broad Institute Genome Sequencing Center for Infectious Disease"/>
            <person name="Wu L."/>
            <person name="Ma J."/>
        </authorList>
    </citation>
    <scope>NUCLEOTIDE SEQUENCE [LARGE SCALE GENOMIC DNA]</scope>
    <source>
        <strain evidence="2">JCM 16704</strain>
    </source>
</reference>
<proteinExistence type="predicted"/>
<evidence type="ECO:0000313" key="2">
    <source>
        <dbReference type="Proteomes" id="UP001500101"/>
    </source>
</evidence>
<keyword evidence="2" id="KW-1185">Reference proteome</keyword>
<name>A0ABP7YY54_9SPHI</name>
<protein>
    <submittedName>
        <fullName evidence="1">Uncharacterized protein</fullName>
    </submittedName>
</protein>
<organism evidence="1 2">
    <name type="scientific">Sphingobacterium kyonggiense</name>
    <dbReference type="NCBI Taxonomy" id="714075"/>
    <lineage>
        <taxon>Bacteria</taxon>
        <taxon>Pseudomonadati</taxon>
        <taxon>Bacteroidota</taxon>
        <taxon>Sphingobacteriia</taxon>
        <taxon>Sphingobacteriales</taxon>
        <taxon>Sphingobacteriaceae</taxon>
        <taxon>Sphingobacterium</taxon>
    </lineage>
</organism>
<dbReference type="Proteomes" id="UP001500101">
    <property type="component" value="Unassembled WGS sequence"/>
</dbReference>
<dbReference type="EMBL" id="BAAAZI010000010">
    <property type="protein sequence ID" value="GAA4143346.1"/>
    <property type="molecule type" value="Genomic_DNA"/>
</dbReference>
<gene>
    <name evidence="1" type="ORF">GCM10022216_25200</name>
</gene>
<sequence>MIQGLSNKFCFYRINELIVKKLENESKSLNKNLEFCSNFSHKFHTLNEKLENGSFHF</sequence>
<comment type="caution">
    <text evidence="1">The sequence shown here is derived from an EMBL/GenBank/DDBJ whole genome shotgun (WGS) entry which is preliminary data.</text>
</comment>
<accession>A0ABP7YY54</accession>
<evidence type="ECO:0000313" key="1">
    <source>
        <dbReference type="EMBL" id="GAA4143346.1"/>
    </source>
</evidence>